<keyword evidence="4 9" id="KW-0349">Heme</keyword>
<dbReference type="PRINTS" id="PR00385">
    <property type="entry name" value="P450"/>
</dbReference>
<keyword evidence="11" id="KW-1185">Reference proteome</keyword>
<comment type="caution">
    <text evidence="10">The sequence shown here is derived from an EMBL/GenBank/DDBJ whole genome shotgun (WGS) entry which is preliminary data.</text>
</comment>
<dbReference type="InterPro" id="IPR002401">
    <property type="entry name" value="Cyt_P450_E_grp-I"/>
</dbReference>
<evidence type="ECO:0000256" key="8">
    <source>
        <dbReference type="ARBA" id="ARBA00023033"/>
    </source>
</evidence>
<organism evidence="10 11">
    <name type="scientific">Marasmius tenuissimus</name>
    <dbReference type="NCBI Taxonomy" id="585030"/>
    <lineage>
        <taxon>Eukaryota</taxon>
        <taxon>Fungi</taxon>
        <taxon>Dikarya</taxon>
        <taxon>Basidiomycota</taxon>
        <taxon>Agaricomycotina</taxon>
        <taxon>Agaricomycetes</taxon>
        <taxon>Agaricomycetidae</taxon>
        <taxon>Agaricales</taxon>
        <taxon>Marasmiineae</taxon>
        <taxon>Marasmiaceae</taxon>
        <taxon>Marasmius</taxon>
    </lineage>
</organism>
<comment type="similarity">
    <text evidence="3 9">Belongs to the cytochrome P450 family.</text>
</comment>
<evidence type="ECO:0000313" key="11">
    <source>
        <dbReference type="Proteomes" id="UP001437256"/>
    </source>
</evidence>
<keyword evidence="7 9" id="KW-0408">Iron</keyword>
<keyword evidence="8 9" id="KW-0503">Monooxygenase</keyword>
<comment type="cofactor">
    <cofactor evidence="1">
        <name>heme</name>
        <dbReference type="ChEBI" id="CHEBI:30413"/>
    </cofactor>
</comment>
<dbReference type="SUPFAM" id="SSF48264">
    <property type="entry name" value="Cytochrome P450"/>
    <property type="match status" value="1"/>
</dbReference>
<protein>
    <recommendedName>
        <fullName evidence="12">Cytochrome P450</fullName>
    </recommendedName>
</protein>
<keyword evidence="5 9" id="KW-0479">Metal-binding</keyword>
<evidence type="ECO:0000256" key="7">
    <source>
        <dbReference type="ARBA" id="ARBA00023004"/>
    </source>
</evidence>
<evidence type="ECO:0000256" key="3">
    <source>
        <dbReference type="ARBA" id="ARBA00010617"/>
    </source>
</evidence>
<evidence type="ECO:0000256" key="6">
    <source>
        <dbReference type="ARBA" id="ARBA00023002"/>
    </source>
</evidence>
<dbReference type="PANTHER" id="PTHR46300:SF5">
    <property type="entry name" value="CYTOCHROME P450"/>
    <property type="match status" value="1"/>
</dbReference>
<evidence type="ECO:0000256" key="9">
    <source>
        <dbReference type="RuleBase" id="RU000461"/>
    </source>
</evidence>
<dbReference type="EMBL" id="JBBXMP010000183">
    <property type="protein sequence ID" value="KAL0060282.1"/>
    <property type="molecule type" value="Genomic_DNA"/>
</dbReference>
<dbReference type="InterPro" id="IPR050364">
    <property type="entry name" value="Cytochrome_P450_fung"/>
</dbReference>
<dbReference type="InterPro" id="IPR017972">
    <property type="entry name" value="Cyt_P450_CS"/>
</dbReference>
<keyword evidence="6 9" id="KW-0560">Oxidoreductase</keyword>
<name>A0ABR2ZIM1_9AGAR</name>
<gene>
    <name evidence="10" type="ORF">AAF712_012945</name>
</gene>
<dbReference type="Gene3D" id="1.10.630.10">
    <property type="entry name" value="Cytochrome P450"/>
    <property type="match status" value="1"/>
</dbReference>
<evidence type="ECO:0000313" key="10">
    <source>
        <dbReference type="EMBL" id="KAL0060282.1"/>
    </source>
</evidence>
<comment type="pathway">
    <text evidence="2">Secondary metabolite biosynthesis.</text>
</comment>
<dbReference type="PANTHER" id="PTHR46300">
    <property type="entry name" value="P450, PUTATIVE (EUROFUNG)-RELATED-RELATED"/>
    <property type="match status" value="1"/>
</dbReference>
<sequence>MAWMMLAIASHPDIQKKAQIEIDRVIGRDRMPTFQDIPQLPYLSALVTEILRWRGIGPLGVPHRSNADDYYEGFFIPKDTIVIANVWALNHDAEVWGFDADKFRPERHLDETGQLKKPLPDTHGESHVTFGYGRRICVGKAVAQNNLLIQTACILWTTSVSLPKDNSGKTITPDPFAWVESGLIFRPQPFSLEISPQLPGIEDIVAGTLDAKGIEV</sequence>
<dbReference type="Pfam" id="PF00067">
    <property type="entry name" value="p450"/>
    <property type="match status" value="1"/>
</dbReference>
<dbReference type="InterPro" id="IPR001128">
    <property type="entry name" value="Cyt_P450"/>
</dbReference>
<proteinExistence type="inferred from homology"/>
<evidence type="ECO:0000256" key="2">
    <source>
        <dbReference type="ARBA" id="ARBA00005179"/>
    </source>
</evidence>
<dbReference type="PRINTS" id="PR00463">
    <property type="entry name" value="EP450I"/>
</dbReference>
<accession>A0ABR2ZIM1</accession>
<dbReference type="InterPro" id="IPR036396">
    <property type="entry name" value="Cyt_P450_sf"/>
</dbReference>
<evidence type="ECO:0000256" key="4">
    <source>
        <dbReference type="ARBA" id="ARBA00022617"/>
    </source>
</evidence>
<evidence type="ECO:0008006" key="12">
    <source>
        <dbReference type="Google" id="ProtNLM"/>
    </source>
</evidence>
<dbReference type="PROSITE" id="PS00086">
    <property type="entry name" value="CYTOCHROME_P450"/>
    <property type="match status" value="1"/>
</dbReference>
<evidence type="ECO:0000256" key="5">
    <source>
        <dbReference type="ARBA" id="ARBA00022723"/>
    </source>
</evidence>
<evidence type="ECO:0000256" key="1">
    <source>
        <dbReference type="ARBA" id="ARBA00001971"/>
    </source>
</evidence>
<reference evidence="10 11" key="1">
    <citation type="submission" date="2024-05" db="EMBL/GenBank/DDBJ databases">
        <title>A draft genome resource for the thread blight pathogen Marasmius tenuissimus strain MS-2.</title>
        <authorList>
            <person name="Yulfo-Soto G.E."/>
            <person name="Baruah I.K."/>
            <person name="Amoako-Attah I."/>
            <person name="Bukari Y."/>
            <person name="Meinhardt L.W."/>
            <person name="Bailey B.A."/>
            <person name="Cohen S.P."/>
        </authorList>
    </citation>
    <scope>NUCLEOTIDE SEQUENCE [LARGE SCALE GENOMIC DNA]</scope>
    <source>
        <strain evidence="10 11">MS-2</strain>
    </source>
</reference>
<dbReference type="Proteomes" id="UP001437256">
    <property type="component" value="Unassembled WGS sequence"/>
</dbReference>